<gene>
    <name evidence="3" type="ORF">NCTC13465_02962</name>
</gene>
<dbReference type="Proteomes" id="UP000251721">
    <property type="component" value="Unassembled WGS sequence"/>
</dbReference>
<dbReference type="PANTHER" id="PTHR31350">
    <property type="entry name" value="SI:DKEY-261L7.2"/>
    <property type="match status" value="1"/>
</dbReference>
<evidence type="ECO:0000256" key="1">
    <source>
        <dbReference type="ARBA" id="ARBA00007100"/>
    </source>
</evidence>
<dbReference type="AlphaFoldDB" id="A0A2X3FEE5"/>
<sequence>MVLISEQVRDDFPSRFVEEELQRLLRLAQEEIAPSWDQERQIERLLELFYDEWGFGASQGVYRLSDALWLDKVLVNRQGSAVSLGAILLWIAQRLALPVVPVILPDPDAAACGPGNQRRDGG</sequence>
<evidence type="ECO:0000259" key="2">
    <source>
        <dbReference type="Pfam" id="PF13369"/>
    </source>
</evidence>
<dbReference type="InterPro" id="IPR032698">
    <property type="entry name" value="SirB1_N"/>
</dbReference>
<organism evidence="3 4">
    <name type="scientific">Klebsiella pneumoniae</name>
    <dbReference type="NCBI Taxonomy" id="573"/>
    <lineage>
        <taxon>Bacteria</taxon>
        <taxon>Pseudomonadati</taxon>
        <taxon>Pseudomonadota</taxon>
        <taxon>Gammaproteobacteria</taxon>
        <taxon>Enterobacterales</taxon>
        <taxon>Enterobacteriaceae</taxon>
        <taxon>Klebsiella/Raoultella group</taxon>
        <taxon>Klebsiella</taxon>
        <taxon>Klebsiella pneumoniae complex</taxon>
    </lineage>
</organism>
<dbReference type="EMBL" id="UAWQ01000017">
    <property type="protein sequence ID" value="SQC44445.1"/>
    <property type="molecule type" value="Genomic_DNA"/>
</dbReference>
<feature type="domain" description="Protein SirB1 N-terminal" evidence="2">
    <location>
        <begin position="17"/>
        <end position="105"/>
    </location>
</feature>
<comment type="similarity">
    <text evidence="1">Belongs to the UPF0162 family.</text>
</comment>
<dbReference type="PANTHER" id="PTHR31350:SF21">
    <property type="entry name" value="F-BOX ONLY PROTEIN 21"/>
    <property type="match status" value="1"/>
</dbReference>
<reference evidence="3 4" key="1">
    <citation type="submission" date="2018-06" db="EMBL/GenBank/DDBJ databases">
        <authorList>
            <consortium name="Pathogen Informatics"/>
            <person name="Doyle S."/>
        </authorList>
    </citation>
    <scope>NUCLEOTIDE SEQUENCE [LARGE SCALE GENOMIC DNA]</scope>
    <source>
        <strain evidence="3 4">NCTC13465</strain>
    </source>
</reference>
<protein>
    <submittedName>
        <fullName evidence="3">Protein SirB1</fullName>
    </submittedName>
</protein>
<proteinExistence type="inferred from homology"/>
<evidence type="ECO:0000313" key="4">
    <source>
        <dbReference type="Proteomes" id="UP000251721"/>
    </source>
</evidence>
<name>A0A2X3FEE5_KLEPN</name>
<accession>A0A2X3FEE5</accession>
<dbReference type="Pfam" id="PF13369">
    <property type="entry name" value="Transglut_core2"/>
    <property type="match status" value="1"/>
</dbReference>
<evidence type="ECO:0000313" key="3">
    <source>
        <dbReference type="EMBL" id="SQC44445.1"/>
    </source>
</evidence>